<dbReference type="PANTHER" id="PTHR35901:SF1">
    <property type="entry name" value="EXONUCLEASE VAPC9"/>
    <property type="match status" value="1"/>
</dbReference>
<dbReference type="PANTHER" id="PTHR35901">
    <property type="entry name" value="RIBONUCLEASE VAPC3"/>
    <property type="match status" value="1"/>
</dbReference>
<protein>
    <submittedName>
        <fullName evidence="3">Twitching motility protein PilT</fullName>
    </submittedName>
</protein>
<sequence>MNIVIDTSAVIAVIVNEPHRQRLIEVTTDEDILAPHSLHWEIGNAFTSMFKQSNNNITLEQAQEALTLYERIPIRFVDVPLQEALTLAHQLDIYAYDAYMLVCAQHYHGHLLSLDRRLLRAAGQLNLPVIEVAP</sequence>
<dbReference type="Proteomes" id="UP000019140">
    <property type="component" value="Unassembled WGS sequence"/>
</dbReference>
<evidence type="ECO:0000259" key="2">
    <source>
        <dbReference type="Pfam" id="PF01850"/>
    </source>
</evidence>
<reference evidence="3 4" key="1">
    <citation type="journal article" date="2014" name="Nature">
        <title>An environmental bacterial taxon with a large and distinct metabolic repertoire.</title>
        <authorList>
            <person name="Wilson M.C."/>
            <person name="Mori T."/>
            <person name="Ruckert C."/>
            <person name="Uria A.R."/>
            <person name="Helf M.J."/>
            <person name="Takada K."/>
            <person name="Gernert C."/>
            <person name="Steffens U.A."/>
            <person name="Heycke N."/>
            <person name="Schmitt S."/>
            <person name="Rinke C."/>
            <person name="Helfrich E.J."/>
            <person name="Brachmann A.O."/>
            <person name="Gurgui C."/>
            <person name="Wakimoto T."/>
            <person name="Kracht M."/>
            <person name="Crusemann M."/>
            <person name="Hentschel U."/>
            <person name="Abe I."/>
            <person name="Matsunaga S."/>
            <person name="Kalinowski J."/>
            <person name="Takeyama H."/>
            <person name="Piel J."/>
        </authorList>
    </citation>
    <scope>NUCLEOTIDE SEQUENCE [LARGE SCALE GENOMIC DNA]</scope>
    <source>
        <strain evidence="4">TSY2</strain>
    </source>
</reference>
<dbReference type="AlphaFoldDB" id="W4M7Q6"/>
<feature type="domain" description="PIN" evidence="2">
    <location>
        <begin position="3"/>
        <end position="122"/>
    </location>
</feature>
<evidence type="ECO:0000256" key="1">
    <source>
        <dbReference type="ARBA" id="ARBA00022842"/>
    </source>
</evidence>
<dbReference type="HOGENOM" id="CLU_121774_4_0_7"/>
<organism evidence="3 4">
    <name type="scientific">Candidatus Entotheonella gemina</name>
    <dbReference type="NCBI Taxonomy" id="1429439"/>
    <lineage>
        <taxon>Bacteria</taxon>
        <taxon>Pseudomonadati</taxon>
        <taxon>Nitrospinota/Tectimicrobiota group</taxon>
        <taxon>Candidatus Tectimicrobiota</taxon>
        <taxon>Candidatus Entotheonellia</taxon>
        <taxon>Candidatus Entotheonellales</taxon>
        <taxon>Candidatus Entotheonellaceae</taxon>
        <taxon>Candidatus Entotheonella</taxon>
    </lineage>
</organism>
<dbReference type="Gene3D" id="3.40.50.1010">
    <property type="entry name" value="5'-nuclease"/>
    <property type="match status" value="1"/>
</dbReference>
<dbReference type="Pfam" id="PF01850">
    <property type="entry name" value="PIN"/>
    <property type="match status" value="1"/>
</dbReference>
<dbReference type="InterPro" id="IPR029060">
    <property type="entry name" value="PIN-like_dom_sf"/>
</dbReference>
<keyword evidence="4" id="KW-1185">Reference proteome</keyword>
<proteinExistence type="predicted"/>
<evidence type="ECO:0000313" key="4">
    <source>
        <dbReference type="Proteomes" id="UP000019140"/>
    </source>
</evidence>
<evidence type="ECO:0000313" key="3">
    <source>
        <dbReference type="EMBL" id="ETX05951.1"/>
    </source>
</evidence>
<dbReference type="InterPro" id="IPR002716">
    <property type="entry name" value="PIN_dom"/>
</dbReference>
<dbReference type="EMBL" id="AZHX01000824">
    <property type="protein sequence ID" value="ETX05951.1"/>
    <property type="molecule type" value="Genomic_DNA"/>
</dbReference>
<dbReference type="InterPro" id="IPR051619">
    <property type="entry name" value="TypeII_TA_RNase_PINc/VapC"/>
</dbReference>
<dbReference type="CDD" id="cd09873">
    <property type="entry name" value="PIN_Pae0151-like"/>
    <property type="match status" value="1"/>
</dbReference>
<accession>W4M7Q6</accession>
<comment type="caution">
    <text evidence="3">The sequence shown here is derived from an EMBL/GenBank/DDBJ whole genome shotgun (WGS) entry which is preliminary data.</text>
</comment>
<dbReference type="SUPFAM" id="SSF88723">
    <property type="entry name" value="PIN domain-like"/>
    <property type="match status" value="1"/>
</dbReference>
<gene>
    <name evidence="3" type="ORF">ETSY2_19975</name>
</gene>
<dbReference type="InterPro" id="IPR044153">
    <property type="entry name" value="PIN_Pae0151-like"/>
</dbReference>
<keyword evidence="1" id="KW-0460">Magnesium</keyword>
<name>W4M7Q6_9BACT</name>